<reference evidence="4" key="1">
    <citation type="journal article" date="2019" name="Int. J. Syst. Evol. Microbiol.">
        <title>The Global Catalogue of Microorganisms (GCM) 10K type strain sequencing project: providing services to taxonomists for standard genome sequencing and annotation.</title>
        <authorList>
            <consortium name="The Broad Institute Genomics Platform"/>
            <consortium name="The Broad Institute Genome Sequencing Center for Infectious Disease"/>
            <person name="Wu L."/>
            <person name="Ma J."/>
        </authorList>
    </citation>
    <scope>NUCLEOTIDE SEQUENCE [LARGE SCALE GENOMIC DNA]</scope>
    <source>
        <strain evidence="4">CGMCC 1.10759</strain>
    </source>
</reference>
<dbReference type="Pfam" id="PF04773">
    <property type="entry name" value="FecR"/>
    <property type="match status" value="1"/>
</dbReference>
<evidence type="ECO:0000313" key="4">
    <source>
        <dbReference type="Proteomes" id="UP001595904"/>
    </source>
</evidence>
<dbReference type="InterPro" id="IPR006860">
    <property type="entry name" value="FecR"/>
</dbReference>
<dbReference type="EMBL" id="JBHSDU010000015">
    <property type="protein sequence ID" value="MFC4314652.1"/>
    <property type="molecule type" value="Genomic_DNA"/>
</dbReference>
<evidence type="ECO:0000259" key="2">
    <source>
        <dbReference type="Pfam" id="PF16220"/>
    </source>
</evidence>
<sequence>MIRKIIERVAQARVERTAARWLARLHADDCDEQERARFREWLRADPRHAATFEELTAAWELVGGRVPVHSARPIQVTRRGLLIGGGAALTAAAGGFVALSASAEVYRTGVGERRSLVLADRSKVLLDADSKLRVRNRDTGCEATLERGRAHFDLGSRTTGSLTVRAGGCNLRVDRGIFEVETGEGSAARILMLSGGGEVRLDQSPVKTLAPGHLFDETSTDVAPLASTTVEQLTAWQDGRAIFDNDSLAAAVLIMNRYDRQRLTLGDARTADLRISGTFRVGDNAAFAEALKTMLPVEIEASDDGLRLSHKTFTKIL</sequence>
<dbReference type="Pfam" id="PF16220">
    <property type="entry name" value="DUF4880"/>
    <property type="match status" value="1"/>
</dbReference>
<evidence type="ECO:0000313" key="3">
    <source>
        <dbReference type="EMBL" id="MFC4314652.1"/>
    </source>
</evidence>
<keyword evidence="4" id="KW-1185">Reference proteome</keyword>
<gene>
    <name evidence="3" type="ORF">ACFPN2_36635</name>
</gene>
<dbReference type="Gene3D" id="2.60.120.1440">
    <property type="match status" value="1"/>
</dbReference>
<dbReference type="Proteomes" id="UP001595904">
    <property type="component" value="Unassembled WGS sequence"/>
</dbReference>
<dbReference type="RefSeq" id="WP_380606001.1">
    <property type="nucleotide sequence ID" value="NZ_JBHSDU010000015.1"/>
</dbReference>
<dbReference type="InterPro" id="IPR032623">
    <property type="entry name" value="FecR_N"/>
</dbReference>
<name>A0ABV8T5Y5_9GAMM</name>
<dbReference type="PANTHER" id="PTHR30273:SF2">
    <property type="entry name" value="PROTEIN FECR"/>
    <property type="match status" value="1"/>
</dbReference>
<dbReference type="InterPro" id="IPR012373">
    <property type="entry name" value="Ferrdict_sens_TM"/>
</dbReference>
<organism evidence="3 4">
    <name type="scientific">Steroidobacter flavus</name>
    <dbReference type="NCBI Taxonomy" id="1842136"/>
    <lineage>
        <taxon>Bacteria</taxon>
        <taxon>Pseudomonadati</taxon>
        <taxon>Pseudomonadota</taxon>
        <taxon>Gammaproteobacteria</taxon>
        <taxon>Steroidobacterales</taxon>
        <taxon>Steroidobacteraceae</taxon>
        <taxon>Steroidobacter</taxon>
    </lineage>
</organism>
<comment type="caution">
    <text evidence="3">The sequence shown here is derived from an EMBL/GenBank/DDBJ whole genome shotgun (WGS) entry which is preliminary data.</text>
</comment>
<dbReference type="PANTHER" id="PTHR30273">
    <property type="entry name" value="PERIPLASMIC SIGNAL SENSOR AND SIGMA FACTOR ACTIVATOR FECR-RELATED"/>
    <property type="match status" value="1"/>
</dbReference>
<dbReference type="PIRSF" id="PIRSF018266">
    <property type="entry name" value="FecR"/>
    <property type="match status" value="1"/>
</dbReference>
<evidence type="ECO:0000259" key="1">
    <source>
        <dbReference type="Pfam" id="PF04773"/>
    </source>
</evidence>
<protein>
    <submittedName>
        <fullName evidence="3">FecR family protein</fullName>
    </submittedName>
</protein>
<accession>A0ABV8T5Y5</accession>
<feature type="domain" description="FecR N-terminal" evidence="2">
    <location>
        <begin position="17"/>
        <end position="56"/>
    </location>
</feature>
<feature type="domain" description="FecR protein" evidence="1">
    <location>
        <begin position="105"/>
        <end position="190"/>
    </location>
</feature>
<proteinExistence type="predicted"/>